<dbReference type="PANTHER" id="PTHR12483:SF94">
    <property type="entry name" value="COPPER TRANSPORTER 4"/>
    <property type="match status" value="1"/>
</dbReference>
<keyword evidence="6" id="KW-0186">Copper</keyword>
<evidence type="ECO:0000256" key="4">
    <source>
        <dbReference type="ARBA" id="ARBA00022989"/>
    </source>
</evidence>
<evidence type="ECO:0000256" key="7">
    <source>
        <dbReference type="SAM" id="MobiDB-lite"/>
    </source>
</evidence>
<gene>
    <name evidence="8" type="ORF">FEM48_Zijuj11G0100400</name>
</gene>
<evidence type="ECO:0000256" key="3">
    <source>
        <dbReference type="ARBA" id="ARBA00022796"/>
    </source>
</evidence>
<keyword evidence="3 6" id="KW-0187">Copper transport</keyword>
<dbReference type="Pfam" id="PF04145">
    <property type="entry name" value="Ctr"/>
    <property type="match status" value="2"/>
</dbReference>
<keyword evidence="5 6" id="KW-0472">Membrane</keyword>
<dbReference type="InterPro" id="IPR007274">
    <property type="entry name" value="Cop_transporter"/>
</dbReference>
<comment type="similarity">
    <text evidence="1 6">Belongs to the copper transporter (Ctr) (TC 1.A.56) family. SLC31A subfamily.</text>
</comment>
<dbReference type="OrthoDB" id="73901at2759"/>
<evidence type="ECO:0000256" key="6">
    <source>
        <dbReference type="RuleBase" id="RU367022"/>
    </source>
</evidence>
<evidence type="ECO:0000313" key="9">
    <source>
        <dbReference type="Proteomes" id="UP000813462"/>
    </source>
</evidence>
<name>A0A978UIB0_ZIZJJ</name>
<dbReference type="Proteomes" id="UP000813462">
    <property type="component" value="Unassembled WGS sequence"/>
</dbReference>
<reference evidence="8" key="1">
    <citation type="journal article" date="2021" name="Front. Plant Sci.">
        <title>Chromosome-Scale Genome Assembly for Chinese Sour Jujube and Insights Into Its Genome Evolution and Domestication Signature.</title>
        <authorList>
            <person name="Shen L.-Y."/>
            <person name="Luo H."/>
            <person name="Wang X.-L."/>
            <person name="Wang X.-M."/>
            <person name="Qiu X.-J."/>
            <person name="Liu H."/>
            <person name="Zhou S.-S."/>
            <person name="Jia K.-H."/>
            <person name="Nie S."/>
            <person name="Bao Y.-T."/>
            <person name="Zhang R.-G."/>
            <person name="Yun Q.-Z."/>
            <person name="Chai Y.-H."/>
            <person name="Lu J.-Y."/>
            <person name="Li Y."/>
            <person name="Zhao S.-W."/>
            <person name="Mao J.-F."/>
            <person name="Jia S.-G."/>
            <person name="Mao Y.-M."/>
        </authorList>
    </citation>
    <scope>NUCLEOTIDE SEQUENCE</scope>
    <source>
        <strain evidence="8">AT0</strain>
        <tissue evidence="8">Leaf</tissue>
    </source>
</reference>
<sequence>MATTSTTSSHHDLGGWSETPFNHTGNMHFRRRKIFMHMTFFWGHNTEVLFQGWPGTRSSMYALSLVLVFFLAFVVECLSNCHLIKPGTSNAVAGTLRTAMYTLRSGLSYLVMLAVMSFNGGVFLAAVGGHAVGFIVFGTRASMKSSGGGSGSDKRTDLPPMEC</sequence>
<evidence type="ECO:0000256" key="1">
    <source>
        <dbReference type="ARBA" id="ARBA00006921"/>
    </source>
</evidence>
<evidence type="ECO:0000256" key="2">
    <source>
        <dbReference type="ARBA" id="ARBA00022692"/>
    </source>
</evidence>
<protein>
    <recommendedName>
        <fullName evidence="6">Copper transport protein</fullName>
    </recommendedName>
</protein>
<dbReference type="GO" id="GO:0005886">
    <property type="term" value="C:plasma membrane"/>
    <property type="evidence" value="ECO:0007669"/>
    <property type="project" value="TreeGrafter"/>
</dbReference>
<dbReference type="AlphaFoldDB" id="A0A978UIB0"/>
<dbReference type="PANTHER" id="PTHR12483">
    <property type="entry name" value="SOLUTE CARRIER FAMILY 31 COPPER TRANSPORTERS"/>
    <property type="match status" value="1"/>
</dbReference>
<keyword evidence="4 6" id="KW-1133">Transmembrane helix</keyword>
<evidence type="ECO:0000256" key="5">
    <source>
        <dbReference type="ARBA" id="ARBA00023136"/>
    </source>
</evidence>
<organism evidence="8 9">
    <name type="scientific">Ziziphus jujuba var. spinosa</name>
    <dbReference type="NCBI Taxonomy" id="714518"/>
    <lineage>
        <taxon>Eukaryota</taxon>
        <taxon>Viridiplantae</taxon>
        <taxon>Streptophyta</taxon>
        <taxon>Embryophyta</taxon>
        <taxon>Tracheophyta</taxon>
        <taxon>Spermatophyta</taxon>
        <taxon>Magnoliopsida</taxon>
        <taxon>eudicotyledons</taxon>
        <taxon>Gunneridae</taxon>
        <taxon>Pentapetalae</taxon>
        <taxon>rosids</taxon>
        <taxon>fabids</taxon>
        <taxon>Rosales</taxon>
        <taxon>Rhamnaceae</taxon>
        <taxon>Paliureae</taxon>
        <taxon>Ziziphus</taxon>
    </lineage>
</organism>
<evidence type="ECO:0000313" key="8">
    <source>
        <dbReference type="EMBL" id="KAH7514541.1"/>
    </source>
</evidence>
<feature type="region of interest" description="Disordered" evidence="7">
    <location>
        <begin position="143"/>
        <end position="163"/>
    </location>
</feature>
<feature type="transmembrane region" description="Helical" evidence="6">
    <location>
        <begin position="107"/>
        <end position="137"/>
    </location>
</feature>
<feature type="transmembrane region" description="Helical" evidence="6">
    <location>
        <begin position="59"/>
        <end position="78"/>
    </location>
</feature>
<accession>A0A978UIB0</accession>
<comment type="subcellular location">
    <subcellularLocation>
        <location evidence="6">Membrane</location>
        <topology evidence="6">Multi-pass membrane protein</topology>
    </subcellularLocation>
</comment>
<dbReference type="EMBL" id="JAEACU010000011">
    <property type="protein sequence ID" value="KAH7514541.1"/>
    <property type="molecule type" value="Genomic_DNA"/>
</dbReference>
<proteinExistence type="inferred from homology"/>
<comment type="caution">
    <text evidence="8">The sequence shown here is derived from an EMBL/GenBank/DDBJ whole genome shotgun (WGS) entry which is preliminary data.</text>
</comment>
<keyword evidence="6" id="KW-0813">Transport</keyword>
<keyword evidence="6" id="KW-0406">Ion transport</keyword>
<dbReference type="GO" id="GO:0005375">
    <property type="term" value="F:copper ion transmembrane transporter activity"/>
    <property type="evidence" value="ECO:0007669"/>
    <property type="project" value="UniProtKB-UniRule"/>
</dbReference>
<keyword evidence="2 6" id="KW-0812">Transmembrane</keyword>